<dbReference type="AlphaFoldDB" id="A0AAW0RFK3"/>
<keyword evidence="1" id="KW-1133">Transmembrane helix</keyword>
<protein>
    <submittedName>
        <fullName evidence="2">Uncharacterized protein</fullName>
    </submittedName>
</protein>
<feature type="transmembrane region" description="Helical" evidence="1">
    <location>
        <begin position="180"/>
        <end position="205"/>
    </location>
</feature>
<organism evidence="2 3">
    <name type="scientific">Beauveria asiatica</name>
    <dbReference type="NCBI Taxonomy" id="1069075"/>
    <lineage>
        <taxon>Eukaryota</taxon>
        <taxon>Fungi</taxon>
        <taxon>Dikarya</taxon>
        <taxon>Ascomycota</taxon>
        <taxon>Pezizomycotina</taxon>
        <taxon>Sordariomycetes</taxon>
        <taxon>Hypocreomycetidae</taxon>
        <taxon>Hypocreales</taxon>
        <taxon>Cordycipitaceae</taxon>
        <taxon>Beauveria</taxon>
    </lineage>
</organism>
<keyword evidence="1" id="KW-0812">Transmembrane</keyword>
<feature type="transmembrane region" description="Helical" evidence="1">
    <location>
        <begin position="141"/>
        <end position="168"/>
    </location>
</feature>
<feature type="transmembrane region" description="Helical" evidence="1">
    <location>
        <begin position="80"/>
        <end position="100"/>
    </location>
</feature>
<gene>
    <name evidence="2" type="ORF">G3M48_001575</name>
</gene>
<feature type="non-terminal residue" evidence="2">
    <location>
        <position position="1"/>
    </location>
</feature>
<comment type="caution">
    <text evidence="2">The sequence shown here is derived from an EMBL/GenBank/DDBJ whole genome shotgun (WGS) entry which is preliminary data.</text>
</comment>
<evidence type="ECO:0000256" key="1">
    <source>
        <dbReference type="SAM" id="Phobius"/>
    </source>
</evidence>
<accession>A0AAW0RFK3</accession>
<evidence type="ECO:0000313" key="3">
    <source>
        <dbReference type="Proteomes" id="UP001397290"/>
    </source>
</evidence>
<reference evidence="2 3" key="1">
    <citation type="submission" date="2020-02" db="EMBL/GenBank/DDBJ databases">
        <title>Comparative genomics of the hypocrealean fungal genus Beauvera.</title>
        <authorList>
            <person name="Showalter D.N."/>
            <person name="Bushley K.E."/>
            <person name="Rehner S.A."/>
        </authorList>
    </citation>
    <scope>NUCLEOTIDE SEQUENCE [LARGE SCALE GENOMIC DNA]</scope>
    <source>
        <strain evidence="2 3">ARSEF4384</strain>
    </source>
</reference>
<keyword evidence="3" id="KW-1185">Reference proteome</keyword>
<name>A0AAW0RFK3_9HYPO</name>
<dbReference type="Proteomes" id="UP001397290">
    <property type="component" value="Unassembled WGS sequence"/>
</dbReference>
<proteinExistence type="predicted"/>
<keyword evidence="1" id="KW-0472">Membrane</keyword>
<evidence type="ECO:0000313" key="2">
    <source>
        <dbReference type="EMBL" id="KAK8140865.1"/>
    </source>
</evidence>
<dbReference type="EMBL" id="JAAHCF010001455">
    <property type="protein sequence ID" value="KAK8140865.1"/>
    <property type="molecule type" value="Genomic_DNA"/>
</dbReference>
<sequence>IIATDALIAVDNEVTEAARAINVSFARQSLRVGARFAVAPKQVGLLAARAQRCIAFLRTIATPTMDIHGMHKYIYYARQFFSLTVLVLSVVMVFMCRYTGFFQWTSPRQSESEAADAAIHSVKAGTYALCVKTGHDFCYPIAAFLLVDIMSSLCLFLSLILFAVTVCLGQRSLESRFSKYSVLAQTFGLWAAVLSSLFAFVMYIVAKVHLQDGQLDAGFSVEGGFASIALACAALAAPLVYELFEKNPFSDRHTIDAMSVRSVEYRS</sequence>
<feature type="transmembrane region" description="Helical" evidence="1">
    <location>
        <begin position="225"/>
        <end position="244"/>
    </location>
</feature>